<sequence length="65" mass="7379">MFNLSTDFIEGIGINLLNSYEILVITVQTSNFFRKNLNKSAVITFTGTEIAFLQKFPLENTPYVT</sequence>
<comment type="caution">
    <text evidence="1">The sequence shown here is derived from an EMBL/GenBank/DDBJ whole genome shotgun (WGS) entry which is preliminary data.</text>
</comment>
<keyword evidence="2" id="KW-1185">Reference proteome</keyword>
<evidence type="ECO:0000313" key="2">
    <source>
        <dbReference type="Proteomes" id="UP001589774"/>
    </source>
</evidence>
<evidence type="ECO:0000313" key="1">
    <source>
        <dbReference type="EMBL" id="MFC0320712.1"/>
    </source>
</evidence>
<name>A0ABV6HP85_9SPHI</name>
<accession>A0ABV6HP85</accession>
<dbReference type="Proteomes" id="UP001589774">
    <property type="component" value="Unassembled WGS sequence"/>
</dbReference>
<dbReference type="EMBL" id="JBHLWO010000002">
    <property type="protein sequence ID" value="MFC0320712.1"/>
    <property type="molecule type" value="Genomic_DNA"/>
</dbReference>
<reference evidence="1 2" key="1">
    <citation type="submission" date="2024-09" db="EMBL/GenBank/DDBJ databases">
        <authorList>
            <person name="Sun Q."/>
            <person name="Mori K."/>
        </authorList>
    </citation>
    <scope>NUCLEOTIDE SEQUENCE [LARGE SCALE GENOMIC DNA]</scope>
    <source>
        <strain evidence="1 2">CCM 7765</strain>
    </source>
</reference>
<protein>
    <submittedName>
        <fullName evidence="1">Uncharacterized protein</fullName>
    </submittedName>
</protein>
<dbReference type="RefSeq" id="WP_377477615.1">
    <property type="nucleotide sequence ID" value="NZ_JBHLWO010000002.1"/>
</dbReference>
<organism evidence="1 2">
    <name type="scientific">Olivibacter oleidegradans</name>
    <dbReference type="NCBI Taxonomy" id="760123"/>
    <lineage>
        <taxon>Bacteria</taxon>
        <taxon>Pseudomonadati</taxon>
        <taxon>Bacteroidota</taxon>
        <taxon>Sphingobacteriia</taxon>
        <taxon>Sphingobacteriales</taxon>
        <taxon>Sphingobacteriaceae</taxon>
        <taxon>Olivibacter</taxon>
    </lineage>
</organism>
<gene>
    <name evidence="1" type="ORF">ACFFI0_20470</name>
</gene>
<proteinExistence type="predicted"/>